<organism evidence="2 3">
    <name type="scientific">Scylla paramamosain</name>
    <name type="common">Mud crab</name>
    <dbReference type="NCBI Taxonomy" id="85552"/>
    <lineage>
        <taxon>Eukaryota</taxon>
        <taxon>Metazoa</taxon>
        <taxon>Ecdysozoa</taxon>
        <taxon>Arthropoda</taxon>
        <taxon>Crustacea</taxon>
        <taxon>Multicrustacea</taxon>
        <taxon>Malacostraca</taxon>
        <taxon>Eumalacostraca</taxon>
        <taxon>Eucarida</taxon>
        <taxon>Decapoda</taxon>
        <taxon>Pleocyemata</taxon>
        <taxon>Brachyura</taxon>
        <taxon>Eubrachyura</taxon>
        <taxon>Portunoidea</taxon>
        <taxon>Portunidae</taxon>
        <taxon>Portuninae</taxon>
        <taxon>Scylla</taxon>
    </lineage>
</organism>
<reference evidence="2 3" key="1">
    <citation type="submission" date="2023-03" db="EMBL/GenBank/DDBJ databases">
        <title>High-quality genome of Scylla paramamosain provides insights in environmental adaptation.</title>
        <authorList>
            <person name="Zhang L."/>
        </authorList>
    </citation>
    <scope>NUCLEOTIDE SEQUENCE [LARGE SCALE GENOMIC DNA]</scope>
    <source>
        <strain evidence="2">LZ_2023a</strain>
        <tissue evidence="2">Muscle</tissue>
    </source>
</reference>
<feature type="region of interest" description="Disordered" evidence="1">
    <location>
        <begin position="61"/>
        <end position="80"/>
    </location>
</feature>
<keyword evidence="3" id="KW-1185">Reference proteome</keyword>
<accession>A0AAW0UAT1</accession>
<dbReference type="EMBL" id="JARAKH010000015">
    <property type="protein sequence ID" value="KAK8396886.1"/>
    <property type="molecule type" value="Genomic_DNA"/>
</dbReference>
<dbReference type="Proteomes" id="UP001487740">
    <property type="component" value="Unassembled WGS sequence"/>
</dbReference>
<proteinExistence type="predicted"/>
<evidence type="ECO:0000256" key="1">
    <source>
        <dbReference type="SAM" id="MobiDB-lite"/>
    </source>
</evidence>
<sequence>MGEPPCSLIHARSSSFAQTSLLVSEGALILSRPSAHSRTASHDVATAQCLQQTLQRRRCEKSARVSSRASEPVSESAVRRRGYLRAEEHDQTSLKRKFVSVRRPSACVVVGWRQWPVAAGARVQYVYVQQ</sequence>
<name>A0AAW0UAT1_SCYPA</name>
<gene>
    <name evidence="2" type="ORF">O3P69_005101</name>
</gene>
<evidence type="ECO:0000313" key="3">
    <source>
        <dbReference type="Proteomes" id="UP001487740"/>
    </source>
</evidence>
<dbReference type="AlphaFoldDB" id="A0AAW0UAT1"/>
<comment type="caution">
    <text evidence="2">The sequence shown here is derived from an EMBL/GenBank/DDBJ whole genome shotgun (WGS) entry which is preliminary data.</text>
</comment>
<protein>
    <submittedName>
        <fullName evidence="2">Uncharacterized protein</fullName>
    </submittedName>
</protein>
<evidence type="ECO:0000313" key="2">
    <source>
        <dbReference type="EMBL" id="KAK8396886.1"/>
    </source>
</evidence>